<comment type="caution">
    <text evidence="2">The sequence shown here is derived from an EMBL/GenBank/DDBJ whole genome shotgun (WGS) entry which is preliminary data.</text>
</comment>
<feature type="compositionally biased region" description="Basic and acidic residues" evidence="1">
    <location>
        <begin position="138"/>
        <end position="151"/>
    </location>
</feature>
<feature type="region of interest" description="Disordered" evidence="1">
    <location>
        <begin position="40"/>
        <end position="77"/>
    </location>
</feature>
<proteinExistence type="predicted"/>
<feature type="compositionally biased region" description="Basic residues" evidence="1">
    <location>
        <begin position="242"/>
        <end position="254"/>
    </location>
</feature>
<name>A0A2N5S2G0_9BASI</name>
<evidence type="ECO:0000256" key="1">
    <source>
        <dbReference type="SAM" id="MobiDB-lite"/>
    </source>
</evidence>
<feature type="region of interest" description="Disordered" evidence="1">
    <location>
        <begin position="130"/>
        <end position="151"/>
    </location>
</feature>
<dbReference type="EMBL" id="PGCI01001132">
    <property type="protein sequence ID" value="PLW07413.1"/>
    <property type="molecule type" value="Genomic_DNA"/>
</dbReference>
<feature type="compositionally biased region" description="Pro residues" evidence="1">
    <location>
        <begin position="219"/>
        <end position="231"/>
    </location>
</feature>
<dbReference type="Proteomes" id="UP000235392">
    <property type="component" value="Unassembled WGS sequence"/>
</dbReference>
<dbReference type="AlphaFoldDB" id="A0A2N5S2G0"/>
<accession>A0A2N5S2G0</accession>
<evidence type="ECO:0000313" key="2">
    <source>
        <dbReference type="EMBL" id="PLW07413.1"/>
    </source>
</evidence>
<organism evidence="2 3">
    <name type="scientific">Puccinia coronata f. sp. avenae</name>
    <dbReference type="NCBI Taxonomy" id="200324"/>
    <lineage>
        <taxon>Eukaryota</taxon>
        <taxon>Fungi</taxon>
        <taxon>Dikarya</taxon>
        <taxon>Basidiomycota</taxon>
        <taxon>Pucciniomycotina</taxon>
        <taxon>Pucciniomycetes</taxon>
        <taxon>Pucciniales</taxon>
        <taxon>Pucciniaceae</taxon>
        <taxon>Puccinia</taxon>
    </lineage>
</organism>
<feature type="region of interest" description="Disordered" evidence="1">
    <location>
        <begin position="215"/>
        <end position="254"/>
    </location>
</feature>
<gene>
    <name evidence="2" type="ORF">PCASD_24869</name>
</gene>
<reference evidence="2 3" key="1">
    <citation type="submission" date="2017-11" db="EMBL/GenBank/DDBJ databases">
        <title>De novo assembly and phasing of dikaryotic genomes from two isolates of Puccinia coronata f. sp. avenae, the causal agent of oat crown rust.</title>
        <authorList>
            <person name="Miller M.E."/>
            <person name="Zhang Y."/>
            <person name="Omidvar V."/>
            <person name="Sperschneider J."/>
            <person name="Schwessinger B."/>
            <person name="Raley C."/>
            <person name="Palmer J.M."/>
            <person name="Garnica D."/>
            <person name="Upadhyaya N."/>
            <person name="Rathjen J."/>
            <person name="Taylor J.M."/>
            <person name="Park R.F."/>
            <person name="Dodds P.N."/>
            <person name="Hirsch C.D."/>
            <person name="Kianian S.F."/>
            <person name="Figueroa M."/>
        </authorList>
    </citation>
    <scope>NUCLEOTIDE SEQUENCE [LARGE SCALE GENOMIC DNA]</scope>
    <source>
        <strain evidence="2">12SD80</strain>
    </source>
</reference>
<evidence type="ECO:0000313" key="3">
    <source>
        <dbReference type="Proteomes" id="UP000235392"/>
    </source>
</evidence>
<protein>
    <submittedName>
        <fullName evidence="2">Uncharacterized protein</fullName>
    </submittedName>
</protein>
<sequence length="254" mass="27279">MYIGGDTANPKKDACTVGIDRSNTAGRAVLEQPCLTGDQTGTVGLKPVPAGRTGLSDRFPAGTGHHQPGTDRANPFDRPARASLEPCLSDHRSNMAVRALLDQPCSTECVGDTAGINRSNTAARAVLEQPCSTGGRTDTVRPKREPTGRTDLSDRSRLVLGNRSQELIGQACPTRRQVLRSDSACPTTGRTRLFEHRSNCRVRPVNAGSEICEIFSPSTHPPPTAPIPPKNQIPSRNLPPKKSVRDRPHKPANC</sequence>